<feature type="chain" id="PRO_5017332619" evidence="1">
    <location>
        <begin position="30"/>
        <end position="326"/>
    </location>
</feature>
<dbReference type="Gene3D" id="3.40.190.10">
    <property type="entry name" value="Periplasmic binding protein-like II"/>
    <property type="match status" value="1"/>
</dbReference>
<dbReference type="AlphaFoldDB" id="A0A1H3NRK4"/>
<evidence type="ECO:0000256" key="1">
    <source>
        <dbReference type="SAM" id="SignalP"/>
    </source>
</evidence>
<feature type="domain" description="ABC-type glycine betaine transport system substrate-binding" evidence="2">
    <location>
        <begin position="47"/>
        <end position="313"/>
    </location>
</feature>
<dbReference type="Gene3D" id="3.40.190.100">
    <property type="entry name" value="Glycine betaine-binding periplasmic protein, domain 2"/>
    <property type="match status" value="1"/>
</dbReference>
<evidence type="ECO:0000259" key="2">
    <source>
        <dbReference type="Pfam" id="PF04069"/>
    </source>
</evidence>
<keyword evidence="1" id="KW-0732">Signal</keyword>
<dbReference type="CDD" id="cd13643">
    <property type="entry name" value="PBP2_BCP_2"/>
    <property type="match status" value="1"/>
</dbReference>
<dbReference type="SUPFAM" id="SSF53850">
    <property type="entry name" value="Periplasmic binding protein-like II"/>
    <property type="match status" value="1"/>
</dbReference>
<organism evidence="3 4">
    <name type="scientific">Micromonospora pattaloongensis</name>
    <dbReference type="NCBI Taxonomy" id="405436"/>
    <lineage>
        <taxon>Bacteria</taxon>
        <taxon>Bacillati</taxon>
        <taxon>Actinomycetota</taxon>
        <taxon>Actinomycetes</taxon>
        <taxon>Micromonosporales</taxon>
        <taxon>Micromonosporaceae</taxon>
        <taxon>Micromonospora</taxon>
    </lineage>
</organism>
<gene>
    <name evidence="3" type="ORF">SAMN05444365_104123</name>
</gene>
<dbReference type="Proteomes" id="UP000242415">
    <property type="component" value="Unassembled WGS sequence"/>
</dbReference>
<evidence type="ECO:0000313" key="4">
    <source>
        <dbReference type="Proteomes" id="UP000242415"/>
    </source>
</evidence>
<reference evidence="4" key="1">
    <citation type="submission" date="2016-10" db="EMBL/GenBank/DDBJ databases">
        <authorList>
            <person name="Varghese N."/>
            <person name="Submissions S."/>
        </authorList>
    </citation>
    <scope>NUCLEOTIDE SEQUENCE [LARGE SCALE GENOMIC DNA]</scope>
    <source>
        <strain evidence="4">DSM 45245</strain>
    </source>
</reference>
<sequence>MPVHSRARWSRVVAAAAAALLGIAGCASSIRPVAPPPGVSTGTACGTVTLAVNPWVGFHANVAVVSYLAKHELGCTVVEKELTEEESWAALARGEVDAILENWGHDDLKKRYIDQEKAAVEHGVTGNKGVIGWYVPPWMVEEYPDITDWRNLNKYAELFRTPKSGGKGQFLDGDPSYVTNDEALVRNLKLDFKVVYAGSEEALIQAFRRAEQRRQPLIGYFYAPQWFLSEVELVHVKLPTYVPGCDADPKTVACDYQPYDLDKIANRRFALSGSPAAELIKNFQWTDADQNTVARYITVDKMTREQAAAKWLDANPKVWQGWLPRR</sequence>
<protein>
    <submittedName>
        <fullName evidence="3">Glycine betaine/proline transport system substrate-binding protein</fullName>
    </submittedName>
</protein>
<name>A0A1H3NRK4_9ACTN</name>
<evidence type="ECO:0000313" key="3">
    <source>
        <dbReference type="EMBL" id="SDY91556.1"/>
    </source>
</evidence>
<dbReference type="GO" id="GO:0043190">
    <property type="term" value="C:ATP-binding cassette (ABC) transporter complex"/>
    <property type="evidence" value="ECO:0007669"/>
    <property type="project" value="InterPro"/>
</dbReference>
<dbReference type="Pfam" id="PF04069">
    <property type="entry name" value="OpuAC"/>
    <property type="match status" value="1"/>
</dbReference>
<dbReference type="InterPro" id="IPR007210">
    <property type="entry name" value="ABC_Gly_betaine_transp_sub-bd"/>
</dbReference>
<proteinExistence type="predicted"/>
<dbReference type="PROSITE" id="PS51257">
    <property type="entry name" value="PROKAR_LIPOPROTEIN"/>
    <property type="match status" value="1"/>
</dbReference>
<keyword evidence="4" id="KW-1185">Reference proteome</keyword>
<accession>A0A1H3NRK4</accession>
<feature type="signal peptide" evidence="1">
    <location>
        <begin position="1"/>
        <end position="29"/>
    </location>
</feature>
<dbReference type="STRING" id="405436.SAMN05444365_104123"/>
<dbReference type="EMBL" id="FNPH01000004">
    <property type="protein sequence ID" value="SDY91556.1"/>
    <property type="molecule type" value="Genomic_DNA"/>
</dbReference>
<dbReference type="GO" id="GO:0022857">
    <property type="term" value="F:transmembrane transporter activity"/>
    <property type="evidence" value="ECO:0007669"/>
    <property type="project" value="InterPro"/>
</dbReference>